<evidence type="ECO:0000313" key="3">
    <source>
        <dbReference type="EMBL" id="KAA1117315.1"/>
    </source>
</evidence>
<proteinExistence type="predicted"/>
<accession>A0A5B0MM77</accession>
<keyword evidence="4" id="KW-1185">Reference proteome</keyword>
<feature type="region of interest" description="Disordered" evidence="1">
    <location>
        <begin position="1"/>
        <end position="92"/>
    </location>
</feature>
<sequence length="326" mass="36091">MLNPSQTPSPKPKSRFFSNLRRSLRSNSQLTSVPESLFDPVPKTLFSTATESPSHADTSSSYATSSSSSNPSSPASNTPSRQLTPPQRRHASSFSKITFSAAEFLEDRYIYAQSPEKLCLSHELMSDESLPEDDLERVPFFAIPTTRKVSYGTQDMQSQEQTSNAHTKPIPAKKPLIKFYEDYGDLLPEFNYEDPCSSTTAQRKPMPASNINQPEFAPRLSCSSTPSPGGLDRHNDPYCSESYSSDLGHDDSPTLGYYSEFPTTSKHSSPKAVNWTSEKTQASRSRIIDPGNLLIPCDFDFLSSILDTPPPIPQETFTDDLVGMAY</sequence>
<dbReference type="EMBL" id="VSWC01000002">
    <property type="protein sequence ID" value="KAA1117315.1"/>
    <property type="molecule type" value="Genomic_DNA"/>
</dbReference>
<name>A0A5B0MM77_PUCGR</name>
<reference evidence="4 5" key="1">
    <citation type="submission" date="2019-05" db="EMBL/GenBank/DDBJ databases">
        <title>Emergence of the Ug99 lineage of the wheat stem rust pathogen through somatic hybridization.</title>
        <authorList>
            <person name="Li F."/>
            <person name="Upadhyaya N.M."/>
            <person name="Sperschneider J."/>
            <person name="Matny O."/>
            <person name="Nguyen-Phuc H."/>
            <person name="Mago R."/>
            <person name="Raley C."/>
            <person name="Miller M.E."/>
            <person name="Silverstein K.A.T."/>
            <person name="Henningsen E."/>
            <person name="Hirsch C.D."/>
            <person name="Visser B."/>
            <person name="Pretorius Z.A."/>
            <person name="Steffenson B.J."/>
            <person name="Schwessinger B."/>
            <person name="Dodds P.N."/>
            <person name="Figueroa M."/>
        </authorList>
    </citation>
    <scope>NUCLEOTIDE SEQUENCE [LARGE SCALE GENOMIC DNA]</scope>
    <source>
        <strain evidence="3">21-0</strain>
        <strain evidence="2 5">Ug99</strain>
    </source>
</reference>
<evidence type="ECO:0000313" key="2">
    <source>
        <dbReference type="EMBL" id="KAA1077096.1"/>
    </source>
</evidence>
<dbReference type="OrthoDB" id="2499319at2759"/>
<evidence type="ECO:0000313" key="5">
    <source>
        <dbReference type="Proteomes" id="UP000325313"/>
    </source>
</evidence>
<evidence type="ECO:0000256" key="1">
    <source>
        <dbReference type="SAM" id="MobiDB-lite"/>
    </source>
</evidence>
<evidence type="ECO:0000313" key="4">
    <source>
        <dbReference type="Proteomes" id="UP000324748"/>
    </source>
</evidence>
<dbReference type="OMA" id="FAMFEDF"/>
<feature type="region of interest" description="Disordered" evidence="1">
    <location>
        <begin position="194"/>
        <end position="235"/>
    </location>
</feature>
<feature type="region of interest" description="Disordered" evidence="1">
    <location>
        <begin position="254"/>
        <end position="277"/>
    </location>
</feature>
<feature type="compositionally biased region" description="Low complexity" evidence="1">
    <location>
        <begin position="58"/>
        <end position="80"/>
    </location>
</feature>
<comment type="caution">
    <text evidence="2">The sequence shown here is derived from an EMBL/GenBank/DDBJ whole genome shotgun (WGS) entry which is preliminary data.</text>
</comment>
<gene>
    <name evidence="3" type="ORF">PGT21_003274</name>
    <name evidence="2" type="ORF">PGTUg99_002196</name>
</gene>
<organism evidence="2 5">
    <name type="scientific">Puccinia graminis f. sp. tritici</name>
    <dbReference type="NCBI Taxonomy" id="56615"/>
    <lineage>
        <taxon>Eukaryota</taxon>
        <taxon>Fungi</taxon>
        <taxon>Dikarya</taxon>
        <taxon>Basidiomycota</taxon>
        <taxon>Pucciniomycotina</taxon>
        <taxon>Pucciniomycetes</taxon>
        <taxon>Pucciniales</taxon>
        <taxon>Pucciniaceae</taxon>
        <taxon>Puccinia</taxon>
    </lineage>
</organism>
<feature type="compositionally biased region" description="Low complexity" evidence="1">
    <location>
        <begin position="15"/>
        <end position="28"/>
    </location>
</feature>
<dbReference type="AlphaFoldDB" id="A0A5B0MM77"/>
<protein>
    <submittedName>
        <fullName evidence="2">Uncharacterized protein</fullName>
    </submittedName>
</protein>
<feature type="compositionally biased region" description="Polar residues" evidence="1">
    <location>
        <begin position="45"/>
        <end position="57"/>
    </location>
</feature>
<dbReference type="EMBL" id="VDEP01000459">
    <property type="protein sequence ID" value="KAA1077096.1"/>
    <property type="molecule type" value="Genomic_DNA"/>
</dbReference>
<dbReference type="Proteomes" id="UP000324748">
    <property type="component" value="Unassembled WGS sequence"/>
</dbReference>
<dbReference type="Proteomes" id="UP000325313">
    <property type="component" value="Unassembled WGS sequence"/>
</dbReference>